<keyword evidence="4 6" id="KW-0418">Kinase</keyword>
<sequence length="397" mass="43828">MKKILSVNAGSSSLKFKIFAMPAETVIASGKFERIGIEHPLVEIKYGDGQKFSEEAKVKNHSEAVQILLDKLLDLKIIASYDEISGVGHRVVAGGEFFKESVVVDTNNERLIEKTFELAPLHNPANLMGIRAFKQALPHAVAVAVFDTAFHQTMPEENYLYAVPYKWYENYSVRRYGAHGTSHRYVASVAADMLGRPLEDLKLISCHLGAGASICAIKDGKSFNTSMGFTPLAGVTMATRSGDVDFSAVAYMMRKLKVKNVSQMVETLNHESGMLGISGKYSDSRDILEAAEAGDHRAYLANEIFERSVIDYIGQYTFEMGGVDGIIFTAGIGENSQETRESIVRKLAFLGINLDKVNNQTRGKNTFISTPDSKVKVMRIMTDEELLIARDTFNLAK</sequence>
<feature type="binding site" evidence="6">
    <location>
        <position position="90"/>
    </location>
    <ligand>
        <name>substrate</name>
    </ligand>
</feature>
<evidence type="ECO:0000256" key="2">
    <source>
        <dbReference type="ARBA" id="ARBA00022679"/>
    </source>
</evidence>
<comment type="cofactor">
    <cofactor evidence="6">
        <name>Mg(2+)</name>
        <dbReference type="ChEBI" id="CHEBI:18420"/>
    </cofactor>
    <cofactor evidence="6">
        <name>Mn(2+)</name>
        <dbReference type="ChEBI" id="CHEBI:29035"/>
    </cofactor>
    <text evidence="6">Mg(2+). Can also accept Mn(2+).</text>
</comment>
<protein>
    <recommendedName>
        <fullName evidence="6">Acetate kinase</fullName>
        <ecNumber evidence="6">2.7.2.1</ecNumber>
    </recommendedName>
    <alternativeName>
        <fullName evidence="6">Acetokinase</fullName>
    </alternativeName>
</protein>
<evidence type="ECO:0000313" key="9">
    <source>
        <dbReference type="Proteomes" id="UP000051048"/>
    </source>
</evidence>
<feature type="active site" description="Proton donor/acceptor" evidence="6">
    <location>
        <position position="147"/>
    </location>
</feature>
<keyword evidence="6" id="KW-0460">Magnesium</keyword>
<keyword evidence="3 6" id="KW-0547">Nucleotide-binding</keyword>
<evidence type="ECO:0000256" key="7">
    <source>
        <dbReference type="RuleBase" id="RU003835"/>
    </source>
</evidence>
<dbReference type="InterPro" id="IPR023865">
    <property type="entry name" value="Aliphatic_acid_kinase_CS"/>
</dbReference>
<feature type="binding site" evidence="6">
    <location>
        <position position="15"/>
    </location>
    <ligand>
        <name>ATP</name>
        <dbReference type="ChEBI" id="CHEBI:30616"/>
    </ligand>
</feature>
<accession>A0A0R1TGH8</accession>
<comment type="function">
    <text evidence="6">Catalyzes the formation of acetyl phosphate from acetate and ATP. Can also catalyze the reverse reaction.</text>
</comment>
<dbReference type="EMBL" id="AZFH01000162">
    <property type="protein sequence ID" value="KRL77797.1"/>
    <property type="molecule type" value="Genomic_DNA"/>
</dbReference>
<gene>
    <name evidence="6" type="primary">ackA</name>
    <name evidence="8" type="ORF">FC36_GL001238</name>
</gene>
<name>A0A0R1TGH8_9LACO</name>
<evidence type="ECO:0000256" key="5">
    <source>
        <dbReference type="ARBA" id="ARBA00022840"/>
    </source>
</evidence>
<feature type="binding site" evidence="6">
    <location>
        <begin position="331"/>
        <end position="335"/>
    </location>
    <ligand>
        <name>ATP</name>
        <dbReference type="ChEBI" id="CHEBI:30616"/>
    </ligand>
</feature>
<dbReference type="GO" id="GO:0005524">
    <property type="term" value="F:ATP binding"/>
    <property type="evidence" value="ECO:0007669"/>
    <property type="project" value="UniProtKB-KW"/>
</dbReference>
<keyword evidence="2 6" id="KW-0808">Transferase</keyword>
<dbReference type="InterPro" id="IPR043129">
    <property type="entry name" value="ATPase_NBD"/>
</dbReference>
<dbReference type="PIRSF" id="PIRSF000722">
    <property type="entry name" value="Acetate_prop_kin"/>
    <property type="match status" value="1"/>
</dbReference>
<dbReference type="HAMAP" id="MF_00020">
    <property type="entry name" value="Acetate_kinase"/>
    <property type="match status" value="1"/>
</dbReference>
<dbReference type="Proteomes" id="UP000051048">
    <property type="component" value="Unassembled WGS sequence"/>
</dbReference>
<comment type="catalytic activity">
    <reaction evidence="6">
        <text>acetate + ATP = acetyl phosphate + ADP</text>
        <dbReference type="Rhea" id="RHEA:11352"/>
        <dbReference type="ChEBI" id="CHEBI:22191"/>
        <dbReference type="ChEBI" id="CHEBI:30089"/>
        <dbReference type="ChEBI" id="CHEBI:30616"/>
        <dbReference type="ChEBI" id="CHEBI:456216"/>
        <dbReference type="EC" id="2.7.2.1"/>
    </reaction>
</comment>
<dbReference type="NCBIfam" id="TIGR00016">
    <property type="entry name" value="ackA"/>
    <property type="match status" value="1"/>
</dbReference>
<dbReference type="Gene3D" id="3.30.420.40">
    <property type="match status" value="2"/>
</dbReference>
<evidence type="ECO:0000256" key="6">
    <source>
        <dbReference type="HAMAP-Rule" id="MF_00020"/>
    </source>
</evidence>
<dbReference type="GO" id="GO:0000287">
    <property type="term" value="F:magnesium ion binding"/>
    <property type="evidence" value="ECO:0007669"/>
    <property type="project" value="UniProtKB-UniRule"/>
</dbReference>
<dbReference type="PRINTS" id="PR00471">
    <property type="entry name" value="ACETATEKNASE"/>
</dbReference>
<comment type="similarity">
    <text evidence="1 6 7">Belongs to the acetokinase family.</text>
</comment>
<dbReference type="PATRIC" id="fig|1423740.3.peg.1336"/>
<keyword evidence="6" id="KW-0479">Metal-binding</keyword>
<evidence type="ECO:0000256" key="1">
    <source>
        <dbReference type="ARBA" id="ARBA00008748"/>
    </source>
</evidence>
<reference evidence="8 9" key="1">
    <citation type="journal article" date="2015" name="Genome Announc.">
        <title>Expanding the biotechnology potential of lactobacilli through comparative genomics of 213 strains and associated genera.</title>
        <authorList>
            <person name="Sun Z."/>
            <person name="Harris H.M."/>
            <person name="McCann A."/>
            <person name="Guo C."/>
            <person name="Argimon S."/>
            <person name="Zhang W."/>
            <person name="Yang X."/>
            <person name="Jeffery I.B."/>
            <person name="Cooney J.C."/>
            <person name="Kagawa T.F."/>
            <person name="Liu W."/>
            <person name="Song Y."/>
            <person name="Salvetti E."/>
            <person name="Wrobel A."/>
            <person name="Rasinkangas P."/>
            <person name="Parkhill J."/>
            <person name="Rea M.C."/>
            <person name="O'Sullivan O."/>
            <person name="Ritari J."/>
            <person name="Douillard F.P."/>
            <person name="Paul Ross R."/>
            <person name="Yang R."/>
            <person name="Briner A.E."/>
            <person name="Felis G.E."/>
            <person name="de Vos W.M."/>
            <person name="Barrangou R."/>
            <person name="Klaenhammer T.R."/>
            <person name="Caufield P.W."/>
            <person name="Cui Y."/>
            <person name="Zhang H."/>
            <person name="O'Toole P.W."/>
        </authorList>
    </citation>
    <scope>NUCLEOTIDE SEQUENCE [LARGE SCALE GENOMIC DNA]</scope>
    <source>
        <strain evidence="8 9">DSM 15833</strain>
    </source>
</reference>
<dbReference type="InterPro" id="IPR004372">
    <property type="entry name" value="Ac/propionate_kinase"/>
</dbReference>
<dbReference type="GO" id="GO:0005737">
    <property type="term" value="C:cytoplasm"/>
    <property type="evidence" value="ECO:0007669"/>
    <property type="project" value="UniProtKB-SubCell"/>
</dbReference>
<comment type="subunit">
    <text evidence="6">Homodimer.</text>
</comment>
<comment type="subcellular location">
    <subcellularLocation>
        <location evidence="6">Cytoplasm</location>
    </subcellularLocation>
</comment>
<keyword evidence="6" id="KW-0963">Cytoplasm</keyword>
<feature type="binding site" evidence="6">
    <location>
        <position position="384"/>
    </location>
    <ligand>
        <name>Mg(2+)</name>
        <dbReference type="ChEBI" id="CHEBI:18420"/>
    </ligand>
</feature>
<dbReference type="GO" id="GO:0008776">
    <property type="term" value="F:acetate kinase activity"/>
    <property type="evidence" value="ECO:0007669"/>
    <property type="project" value="UniProtKB-UniRule"/>
</dbReference>
<keyword evidence="5 6" id="KW-0067">ATP-binding</keyword>
<comment type="caution">
    <text evidence="8">The sequence shown here is derived from an EMBL/GenBank/DDBJ whole genome shotgun (WGS) entry which is preliminary data.</text>
</comment>
<dbReference type="EC" id="2.7.2.1" evidence="6"/>
<evidence type="ECO:0000256" key="3">
    <source>
        <dbReference type="ARBA" id="ARBA00022741"/>
    </source>
</evidence>
<evidence type="ECO:0000256" key="4">
    <source>
        <dbReference type="ARBA" id="ARBA00022777"/>
    </source>
</evidence>
<dbReference type="PANTHER" id="PTHR21060">
    <property type="entry name" value="ACETATE KINASE"/>
    <property type="match status" value="1"/>
</dbReference>
<dbReference type="GO" id="GO:0006083">
    <property type="term" value="P:acetate metabolic process"/>
    <property type="evidence" value="ECO:0007669"/>
    <property type="project" value="TreeGrafter"/>
</dbReference>
<evidence type="ECO:0000313" key="8">
    <source>
        <dbReference type="EMBL" id="KRL77797.1"/>
    </source>
</evidence>
<feature type="site" description="Transition state stabilizer" evidence="6">
    <location>
        <position position="179"/>
    </location>
</feature>
<feature type="site" description="Transition state stabilizer" evidence="6">
    <location>
        <position position="240"/>
    </location>
</feature>
<dbReference type="CDD" id="cd24010">
    <property type="entry name" value="ASKHA_NBD_AcK_PK"/>
    <property type="match status" value="1"/>
</dbReference>
<dbReference type="PANTHER" id="PTHR21060:SF15">
    <property type="entry name" value="ACETATE KINASE-RELATED"/>
    <property type="match status" value="1"/>
</dbReference>
<comment type="pathway">
    <text evidence="6">Metabolic intermediate biosynthesis; acetyl-CoA biosynthesis; acetyl-CoA from acetate: step 1/2.</text>
</comment>
<dbReference type="PROSITE" id="PS01076">
    <property type="entry name" value="ACETATE_KINASE_2"/>
    <property type="match status" value="1"/>
</dbReference>
<feature type="binding site" evidence="6">
    <location>
        <position position="8"/>
    </location>
    <ligand>
        <name>Mg(2+)</name>
        <dbReference type="ChEBI" id="CHEBI:18420"/>
    </ligand>
</feature>
<dbReference type="GO" id="GO:0006085">
    <property type="term" value="P:acetyl-CoA biosynthetic process"/>
    <property type="evidence" value="ECO:0007669"/>
    <property type="project" value="UniProtKB-UniRule"/>
</dbReference>
<dbReference type="AlphaFoldDB" id="A0A0R1TGH8"/>
<dbReference type="UniPathway" id="UPA00340">
    <property type="reaction ID" value="UER00458"/>
</dbReference>
<proteinExistence type="inferred from homology"/>
<dbReference type="InterPro" id="IPR000890">
    <property type="entry name" value="Aliphatic_acid_kin_short-chain"/>
</dbReference>
<dbReference type="Pfam" id="PF00871">
    <property type="entry name" value="Acetate_kinase"/>
    <property type="match status" value="1"/>
</dbReference>
<dbReference type="STRING" id="1423740.FC36_GL001238"/>
<feature type="binding site" evidence="6">
    <location>
        <begin position="207"/>
        <end position="211"/>
    </location>
    <ligand>
        <name>ATP</name>
        <dbReference type="ChEBI" id="CHEBI:30616"/>
    </ligand>
</feature>
<dbReference type="OrthoDB" id="9802453at2"/>
<dbReference type="RefSeq" id="WP_025021523.1">
    <property type="nucleotide sequence ID" value="NZ_AZFH01000162.1"/>
</dbReference>
<feature type="binding site" evidence="6">
    <location>
        <begin position="283"/>
        <end position="285"/>
    </location>
    <ligand>
        <name>ATP</name>
        <dbReference type="ChEBI" id="CHEBI:30616"/>
    </ligand>
</feature>
<dbReference type="PROSITE" id="PS01075">
    <property type="entry name" value="ACETATE_KINASE_1"/>
    <property type="match status" value="1"/>
</dbReference>
<organism evidence="8 9">
    <name type="scientific">Ligilactobacillus equi DSM 15833 = JCM 10991</name>
    <dbReference type="NCBI Taxonomy" id="1423740"/>
    <lineage>
        <taxon>Bacteria</taxon>
        <taxon>Bacillati</taxon>
        <taxon>Bacillota</taxon>
        <taxon>Bacilli</taxon>
        <taxon>Lactobacillales</taxon>
        <taxon>Lactobacillaceae</taxon>
        <taxon>Ligilactobacillus</taxon>
    </lineage>
</organism>
<dbReference type="SUPFAM" id="SSF53067">
    <property type="entry name" value="Actin-like ATPase domain"/>
    <property type="match status" value="2"/>
</dbReference>